<evidence type="ECO:0000256" key="1">
    <source>
        <dbReference type="ARBA" id="ARBA00022448"/>
    </source>
</evidence>
<evidence type="ECO:0000256" key="2">
    <source>
        <dbReference type="ARBA" id="ARBA00022741"/>
    </source>
</evidence>
<dbReference type="GO" id="GO:0015188">
    <property type="term" value="F:L-isoleucine transmembrane transporter activity"/>
    <property type="evidence" value="ECO:0007669"/>
    <property type="project" value="TreeGrafter"/>
</dbReference>
<dbReference type="Gene3D" id="3.40.50.300">
    <property type="entry name" value="P-loop containing nucleotide triphosphate hydrolases"/>
    <property type="match status" value="1"/>
</dbReference>
<dbReference type="GO" id="GO:0015192">
    <property type="term" value="F:L-phenylalanine transmembrane transporter activity"/>
    <property type="evidence" value="ECO:0007669"/>
    <property type="project" value="TreeGrafter"/>
</dbReference>
<dbReference type="PROSITE" id="PS50893">
    <property type="entry name" value="ABC_TRANSPORTER_2"/>
    <property type="match status" value="1"/>
</dbReference>
<dbReference type="AlphaFoldDB" id="A0A1C2E3J2"/>
<dbReference type="GO" id="GO:1903806">
    <property type="term" value="P:L-isoleucine import across plasma membrane"/>
    <property type="evidence" value="ECO:0007669"/>
    <property type="project" value="TreeGrafter"/>
</dbReference>
<proteinExistence type="predicted"/>
<dbReference type="SUPFAM" id="SSF52540">
    <property type="entry name" value="P-loop containing nucleoside triphosphate hydrolases"/>
    <property type="match status" value="1"/>
</dbReference>
<gene>
    <name evidence="5" type="ORF">QV13_07175</name>
</gene>
<name>A0A1C2E3J2_9HYPH</name>
<dbReference type="PANTHER" id="PTHR45772:SF7">
    <property type="entry name" value="AMINO ACID ABC TRANSPORTER ATP-BINDING PROTEIN"/>
    <property type="match status" value="1"/>
</dbReference>
<dbReference type="OrthoDB" id="9779872at2"/>
<organism evidence="5 6">
    <name type="scientific">Mesorhizobium hungaricum</name>
    <dbReference type="NCBI Taxonomy" id="1566387"/>
    <lineage>
        <taxon>Bacteria</taxon>
        <taxon>Pseudomonadati</taxon>
        <taxon>Pseudomonadota</taxon>
        <taxon>Alphaproteobacteria</taxon>
        <taxon>Hyphomicrobiales</taxon>
        <taxon>Phyllobacteriaceae</taxon>
        <taxon>Mesorhizobium</taxon>
    </lineage>
</organism>
<protein>
    <submittedName>
        <fullName evidence="5">ABC transporter ATP-binding protein</fullName>
    </submittedName>
</protein>
<dbReference type="GO" id="GO:0015808">
    <property type="term" value="P:L-alanine transport"/>
    <property type="evidence" value="ECO:0007669"/>
    <property type="project" value="TreeGrafter"/>
</dbReference>
<dbReference type="EMBL" id="MDEO01000028">
    <property type="protein sequence ID" value="OCX21574.1"/>
    <property type="molecule type" value="Genomic_DNA"/>
</dbReference>
<comment type="caution">
    <text evidence="5">The sequence shown here is derived from an EMBL/GenBank/DDBJ whole genome shotgun (WGS) entry which is preliminary data.</text>
</comment>
<dbReference type="Pfam" id="PF00005">
    <property type="entry name" value="ABC_tran"/>
    <property type="match status" value="1"/>
</dbReference>
<dbReference type="GO" id="GO:0005304">
    <property type="term" value="F:L-valine transmembrane transporter activity"/>
    <property type="evidence" value="ECO:0007669"/>
    <property type="project" value="TreeGrafter"/>
</dbReference>
<dbReference type="InterPro" id="IPR003593">
    <property type="entry name" value="AAA+_ATPase"/>
</dbReference>
<dbReference type="Pfam" id="PF12399">
    <property type="entry name" value="BCA_ABC_TP_C"/>
    <property type="match status" value="1"/>
</dbReference>
<keyword evidence="1" id="KW-0813">Transport</keyword>
<dbReference type="STRING" id="1566387.QV13_07175"/>
<keyword evidence="2" id="KW-0547">Nucleotide-binding</keyword>
<dbReference type="GO" id="GO:1903805">
    <property type="term" value="P:L-valine import across plasma membrane"/>
    <property type="evidence" value="ECO:0007669"/>
    <property type="project" value="TreeGrafter"/>
</dbReference>
<keyword evidence="6" id="KW-1185">Reference proteome</keyword>
<evidence type="ECO:0000313" key="6">
    <source>
        <dbReference type="Proteomes" id="UP000094412"/>
    </source>
</evidence>
<evidence type="ECO:0000313" key="5">
    <source>
        <dbReference type="EMBL" id="OCX21574.1"/>
    </source>
</evidence>
<keyword evidence="3 5" id="KW-0067">ATP-binding</keyword>
<dbReference type="Proteomes" id="UP000094412">
    <property type="component" value="Unassembled WGS sequence"/>
</dbReference>
<dbReference type="SMART" id="SM00382">
    <property type="entry name" value="AAA"/>
    <property type="match status" value="1"/>
</dbReference>
<dbReference type="InterPro" id="IPR003439">
    <property type="entry name" value="ABC_transporter-like_ATP-bd"/>
</dbReference>
<dbReference type="GO" id="GO:0042941">
    <property type="term" value="P:D-alanine transmembrane transport"/>
    <property type="evidence" value="ECO:0007669"/>
    <property type="project" value="TreeGrafter"/>
</dbReference>
<dbReference type="GO" id="GO:0016887">
    <property type="term" value="F:ATP hydrolysis activity"/>
    <property type="evidence" value="ECO:0007669"/>
    <property type="project" value="InterPro"/>
</dbReference>
<dbReference type="InterPro" id="IPR051120">
    <property type="entry name" value="ABC_AA/LPS_Transport"/>
</dbReference>
<dbReference type="InterPro" id="IPR032823">
    <property type="entry name" value="BCA_ABC_TP_C"/>
</dbReference>
<dbReference type="InterPro" id="IPR027417">
    <property type="entry name" value="P-loop_NTPase"/>
</dbReference>
<feature type="domain" description="ABC transporter" evidence="4">
    <location>
        <begin position="3"/>
        <end position="236"/>
    </location>
</feature>
<evidence type="ECO:0000259" key="4">
    <source>
        <dbReference type="PROSITE" id="PS50893"/>
    </source>
</evidence>
<evidence type="ECO:0000256" key="3">
    <source>
        <dbReference type="ARBA" id="ARBA00022840"/>
    </source>
</evidence>
<dbReference type="PANTHER" id="PTHR45772">
    <property type="entry name" value="CONSERVED COMPONENT OF ABC TRANSPORTER FOR NATURAL AMINO ACIDS-RELATED"/>
    <property type="match status" value="1"/>
</dbReference>
<accession>A0A1C2E3J2</accession>
<sequence>MRLATEAVSVSFEGLRALSDVTLSIGKGEIIGLIGPNGAGKTTLVNCLTGFQKPSAGRVTLGIRDTAQWKTAKFRQAGIARTFQGGRLFRDMTVQQNVEVTAVALGLSRRAAAHEAALLLDWMGIGHLRGQLASTLPYTDERRVAIARGLVRSPDFLLLDEPAAGMSDHECEELMSLVRSIPKDHGCGVLLIEHNVAVVLGLCARIHVLDGGRTLAEGTPADVRSNKSVISAYLGAEAE</sequence>
<reference evidence="5 6" key="1">
    <citation type="submission" date="2016-08" db="EMBL/GenBank/DDBJ databases">
        <title>Whole genome sequence of Mesorhizobium sp. strain UASWS1009 isolated from industrial sewage.</title>
        <authorList>
            <person name="Crovadore J."/>
            <person name="Calmin G."/>
            <person name="Chablais R."/>
            <person name="Cochard B."/>
            <person name="Lefort F."/>
        </authorList>
    </citation>
    <scope>NUCLEOTIDE SEQUENCE [LARGE SCALE GENOMIC DNA]</scope>
    <source>
        <strain evidence="5 6">UASWS1009</strain>
    </source>
</reference>
<dbReference type="GO" id="GO:0005886">
    <property type="term" value="C:plasma membrane"/>
    <property type="evidence" value="ECO:0007669"/>
    <property type="project" value="TreeGrafter"/>
</dbReference>
<dbReference type="GO" id="GO:0005524">
    <property type="term" value="F:ATP binding"/>
    <property type="evidence" value="ECO:0007669"/>
    <property type="project" value="UniProtKB-KW"/>
</dbReference>